<keyword evidence="3" id="KW-1185">Reference proteome</keyword>
<sequence>MTLEDWERRFQEYLEQHFPQDDKAHDIAHFSRVWKTARKIMQFTDADERIVLAACYFHDVVNLPKNHPERHLASRQAALRTREILADYFPDFPTRLYGGVAHAIEAHSFSAGITPETLEAKIVQDADRLESLGAIGLARVFHVAGQLGRGLFHADDPLALHRPLDDVNYTFDHFQTKLLTLADSMQTELGKEMARYNIEYLVTFMSKLCAELKGEYYQLDKETLERLGMGYKAEGSAAAE</sequence>
<dbReference type="CDD" id="cd00077">
    <property type="entry name" value="HDc"/>
    <property type="match status" value="1"/>
</dbReference>
<dbReference type="SUPFAM" id="SSF109604">
    <property type="entry name" value="HD-domain/PDEase-like"/>
    <property type="match status" value="1"/>
</dbReference>
<dbReference type="AlphaFoldDB" id="W0HUM2"/>
<dbReference type="KEGG" id="sod:Sant_2506"/>
<dbReference type="HOGENOM" id="CLU_036524_3_0_6"/>
<dbReference type="Proteomes" id="UP000019028">
    <property type="component" value="Chromosome"/>
</dbReference>
<dbReference type="PANTHER" id="PTHR33594:SF1">
    <property type="entry name" value="HD_PDEASE DOMAIN-CONTAINING PROTEIN"/>
    <property type="match status" value="1"/>
</dbReference>
<gene>
    <name evidence="2" type="primary">yedJ</name>
    <name evidence="2" type="ORF">Sant_2506</name>
</gene>
<organism evidence="2 3">
    <name type="scientific">Sodalis praecaptivus</name>
    <dbReference type="NCBI Taxonomy" id="1239307"/>
    <lineage>
        <taxon>Bacteria</taxon>
        <taxon>Pseudomonadati</taxon>
        <taxon>Pseudomonadota</taxon>
        <taxon>Gammaproteobacteria</taxon>
        <taxon>Enterobacterales</taxon>
        <taxon>Bruguierivoracaceae</taxon>
        <taxon>Sodalis</taxon>
    </lineage>
</organism>
<dbReference type="PATRIC" id="fig|1239307.3.peg.2798"/>
<dbReference type="Gene3D" id="1.10.3210.50">
    <property type="match status" value="1"/>
</dbReference>
<name>W0HUM2_9GAMM</name>
<accession>W0HUM2</accession>
<dbReference type="SMART" id="SM00471">
    <property type="entry name" value="HDc"/>
    <property type="match status" value="1"/>
</dbReference>
<keyword evidence="2" id="KW-0378">Hydrolase</keyword>
<evidence type="ECO:0000313" key="3">
    <source>
        <dbReference type="Proteomes" id="UP000019028"/>
    </source>
</evidence>
<dbReference type="Pfam" id="PF01966">
    <property type="entry name" value="HD"/>
    <property type="match status" value="1"/>
</dbReference>
<dbReference type="GO" id="GO:0016787">
    <property type="term" value="F:hydrolase activity"/>
    <property type="evidence" value="ECO:0007669"/>
    <property type="project" value="UniProtKB-KW"/>
</dbReference>
<dbReference type="EMBL" id="CP006569">
    <property type="protein sequence ID" value="AHF77546.1"/>
    <property type="molecule type" value="Genomic_DNA"/>
</dbReference>
<feature type="domain" description="HD" evidence="1">
    <location>
        <begin position="26"/>
        <end position="132"/>
    </location>
</feature>
<proteinExistence type="predicted"/>
<dbReference type="RefSeq" id="WP_025422697.1">
    <property type="nucleotide sequence ID" value="NZ_CP006569.1"/>
</dbReference>
<dbReference type="OrthoDB" id="9797344at2"/>
<evidence type="ECO:0000259" key="1">
    <source>
        <dbReference type="PROSITE" id="PS51831"/>
    </source>
</evidence>
<evidence type="ECO:0000313" key="2">
    <source>
        <dbReference type="EMBL" id="AHF77546.1"/>
    </source>
</evidence>
<reference evidence="2 3" key="1">
    <citation type="journal article" date="2014" name="Genome Biol. Evol.">
        <title>Genome degeneration and adaptation in a nascent stage of symbiosis.</title>
        <authorList>
            <person name="Oakeson K.F."/>
            <person name="Gil R."/>
            <person name="Clayton A.L."/>
            <person name="Dunn D.M."/>
            <person name="von Niederhausern A.C."/>
            <person name="Hamil C."/>
            <person name="Aoyagi A."/>
            <person name="Duval B."/>
            <person name="Baca A."/>
            <person name="Silva F.J."/>
            <person name="Vallier A."/>
            <person name="Jackson D.G."/>
            <person name="Latorre A."/>
            <person name="Weiss R.B."/>
            <person name="Heddi A."/>
            <person name="Moya A."/>
            <person name="Dale C."/>
        </authorList>
    </citation>
    <scope>NUCLEOTIDE SEQUENCE [LARGE SCALE GENOMIC DNA]</scope>
    <source>
        <strain evidence="2 3">HS1</strain>
    </source>
</reference>
<dbReference type="PROSITE" id="PS51831">
    <property type="entry name" value="HD"/>
    <property type="match status" value="1"/>
</dbReference>
<protein>
    <submittedName>
        <fullName evidence="2">Putative metal-dependent phosphohydrolase</fullName>
    </submittedName>
</protein>
<dbReference type="NCBIfam" id="NF007515">
    <property type="entry name" value="PRK10119.1"/>
    <property type="match status" value="1"/>
</dbReference>
<dbReference type="PANTHER" id="PTHR33594">
    <property type="entry name" value="SUPERFAMILY HYDROLASE, PUTATIVE (AFU_ORTHOLOGUE AFUA_1G03035)-RELATED"/>
    <property type="match status" value="1"/>
</dbReference>
<dbReference type="InterPro" id="IPR003607">
    <property type="entry name" value="HD/PDEase_dom"/>
</dbReference>
<dbReference type="InterPro" id="IPR006674">
    <property type="entry name" value="HD_domain"/>
</dbReference>